<keyword evidence="2" id="KW-1185">Reference proteome</keyword>
<dbReference type="EMBL" id="CP036259">
    <property type="protein sequence ID" value="QDR80206.1"/>
    <property type="molecule type" value="Genomic_DNA"/>
</dbReference>
<dbReference type="Proteomes" id="UP000320776">
    <property type="component" value="Chromosome"/>
</dbReference>
<dbReference type="AlphaFoldDB" id="A0A517DSE5"/>
<sequence>MTSLLMMKSWRLLSEVMRNGNTTKIRGGAGCVTENWYAFALALMSPRFITIETAFEHLARGRYAGDRKFNVLSESDVQDMVNMRAGGETWKAVGMVYGLSMDVARRRILRFLESRERSMCDEMQTMQTAT</sequence>
<reference evidence="1 2" key="1">
    <citation type="submission" date="2019-02" db="EMBL/GenBank/DDBJ databases">
        <title>Closed genome of Sporomusa termitida DSM 4440.</title>
        <authorList>
            <person name="Poehlein A."/>
            <person name="Daniel R."/>
        </authorList>
    </citation>
    <scope>NUCLEOTIDE SEQUENCE [LARGE SCALE GENOMIC DNA]</scope>
    <source>
        <strain evidence="1 2">DSM 4440</strain>
    </source>
</reference>
<name>A0A517DSE5_9FIRM</name>
<evidence type="ECO:0000313" key="1">
    <source>
        <dbReference type="EMBL" id="QDR80206.1"/>
    </source>
</evidence>
<proteinExistence type="predicted"/>
<protein>
    <submittedName>
        <fullName evidence="1">Uncharacterized protein</fullName>
    </submittedName>
</protein>
<dbReference type="KEGG" id="sted:SPTER_15240"/>
<gene>
    <name evidence="1" type="ORF">SPTER_15240</name>
</gene>
<evidence type="ECO:0000313" key="2">
    <source>
        <dbReference type="Proteomes" id="UP000320776"/>
    </source>
</evidence>
<organism evidence="1 2">
    <name type="scientific">Sporomusa termitida</name>
    <dbReference type="NCBI Taxonomy" id="2377"/>
    <lineage>
        <taxon>Bacteria</taxon>
        <taxon>Bacillati</taxon>
        <taxon>Bacillota</taxon>
        <taxon>Negativicutes</taxon>
        <taxon>Selenomonadales</taxon>
        <taxon>Sporomusaceae</taxon>
        <taxon>Sporomusa</taxon>
    </lineage>
</organism>
<accession>A0A517DSE5</accession>